<organism evidence="11 12">
    <name type="scientific">Enterococcus larvae</name>
    <dbReference type="NCBI Taxonomy" id="2794352"/>
    <lineage>
        <taxon>Bacteria</taxon>
        <taxon>Bacillati</taxon>
        <taxon>Bacillota</taxon>
        <taxon>Bacilli</taxon>
        <taxon>Lactobacillales</taxon>
        <taxon>Enterococcaceae</taxon>
        <taxon>Enterococcus</taxon>
    </lineage>
</organism>
<dbReference type="SMART" id="SM00220">
    <property type="entry name" value="S_TKc"/>
    <property type="match status" value="1"/>
</dbReference>
<comment type="catalytic activity">
    <reaction evidence="8">
        <text>L-seryl-[protein] + ATP = O-phospho-L-seryl-[protein] + ADP + H(+)</text>
        <dbReference type="Rhea" id="RHEA:17989"/>
        <dbReference type="Rhea" id="RHEA-COMP:9863"/>
        <dbReference type="Rhea" id="RHEA-COMP:11604"/>
        <dbReference type="ChEBI" id="CHEBI:15378"/>
        <dbReference type="ChEBI" id="CHEBI:29999"/>
        <dbReference type="ChEBI" id="CHEBI:30616"/>
        <dbReference type="ChEBI" id="CHEBI:83421"/>
        <dbReference type="ChEBI" id="CHEBI:456216"/>
        <dbReference type="EC" id="2.7.11.1"/>
    </reaction>
</comment>
<sequence length="402" mass="46157">MENNEIKGYVKNGYKQIEVLTDKENGPVMVRNNETQKFWVRKEYPVFLADSLATLQKIEHRNLPKIEEIVVDGDRIFLYEEYIHGKTLSELIQSSDSMDGQAILELALSVLDSVEKLHGFGLIHRDIKPSNIMLTNDQVVKVIDFDAVRRINGNKENDTVQLGTVGFAAPEQFGFAESDARSDLYSLGVVMNICSTKDYPKNHLSEDLLIREIIIKATRIDPEDRYQTANEMREAIIYQLDQLEQSSESVDSSVSENEGFQDWVEVEEVQQPVEKKQRKNVFSISGVIGGISFLMKYIPGFRTKQLWKMFVAVTGYVFIGMLINNEATAGNSYEYRGRWIVDSFFLFIVPILLYANFLDFHRNIPFLASTSVIKKILGYVFLTMAWFILLLFYTLFLRDLLG</sequence>
<evidence type="ECO:0000256" key="7">
    <source>
        <dbReference type="ARBA" id="ARBA00047899"/>
    </source>
</evidence>
<name>A0ABS4CG27_9ENTE</name>
<evidence type="ECO:0000256" key="4">
    <source>
        <dbReference type="ARBA" id="ARBA00022741"/>
    </source>
</evidence>
<evidence type="ECO:0000259" key="10">
    <source>
        <dbReference type="PROSITE" id="PS50011"/>
    </source>
</evidence>
<dbReference type="PROSITE" id="PS00108">
    <property type="entry name" value="PROTEIN_KINASE_ST"/>
    <property type="match status" value="1"/>
</dbReference>
<dbReference type="CDD" id="cd14014">
    <property type="entry name" value="STKc_PknB_like"/>
    <property type="match status" value="1"/>
</dbReference>
<accession>A0ABS4CG27</accession>
<keyword evidence="5 11" id="KW-0418">Kinase</keyword>
<feature type="transmembrane region" description="Helical" evidence="9">
    <location>
        <begin position="335"/>
        <end position="355"/>
    </location>
</feature>
<dbReference type="Gene3D" id="1.10.510.10">
    <property type="entry name" value="Transferase(Phosphotransferase) domain 1"/>
    <property type="match status" value="1"/>
</dbReference>
<keyword evidence="9" id="KW-0812">Transmembrane</keyword>
<keyword evidence="3" id="KW-0808">Transferase</keyword>
<dbReference type="EMBL" id="JAEDXU010000001">
    <property type="protein sequence ID" value="MBP1044902.1"/>
    <property type="molecule type" value="Genomic_DNA"/>
</dbReference>
<keyword evidence="6" id="KW-0067">ATP-binding</keyword>
<evidence type="ECO:0000256" key="2">
    <source>
        <dbReference type="ARBA" id="ARBA00022527"/>
    </source>
</evidence>
<dbReference type="PANTHER" id="PTHR24363:SF0">
    <property type="entry name" value="SERINE_THREONINE KINASE LIKE DOMAIN CONTAINING 1"/>
    <property type="match status" value="1"/>
</dbReference>
<dbReference type="InterPro" id="IPR008271">
    <property type="entry name" value="Ser/Thr_kinase_AS"/>
</dbReference>
<dbReference type="InterPro" id="IPR011009">
    <property type="entry name" value="Kinase-like_dom_sf"/>
</dbReference>
<evidence type="ECO:0000313" key="12">
    <source>
        <dbReference type="Proteomes" id="UP000673375"/>
    </source>
</evidence>
<dbReference type="InterPro" id="IPR000719">
    <property type="entry name" value="Prot_kinase_dom"/>
</dbReference>
<dbReference type="SUPFAM" id="SSF56112">
    <property type="entry name" value="Protein kinase-like (PK-like)"/>
    <property type="match status" value="1"/>
</dbReference>
<evidence type="ECO:0000256" key="5">
    <source>
        <dbReference type="ARBA" id="ARBA00022777"/>
    </source>
</evidence>
<protein>
    <recommendedName>
        <fullName evidence="1">non-specific serine/threonine protein kinase</fullName>
        <ecNumber evidence="1">2.7.11.1</ecNumber>
    </recommendedName>
</protein>
<feature type="transmembrane region" description="Helical" evidence="9">
    <location>
        <begin position="376"/>
        <end position="396"/>
    </location>
</feature>
<keyword evidence="2 11" id="KW-0723">Serine/threonine-protein kinase</keyword>
<keyword evidence="9" id="KW-0472">Membrane</keyword>
<evidence type="ECO:0000256" key="9">
    <source>
        <dbReference type="SAM" id="Phobius"/>
    </source>
</evidence>
<evidence type="ECO:0000256" key="1">
    <source>
        <dbReference type="ARBA" id="ARBA00012513"/>
    </source>
</evidence>
<dbReference type="PANTHER" id="PTHR24363">
    <property type="entry name" value="SERINE/THREONINE PROTEIN KINASE"/>
    <property type="match status" value="1"/>
</dbReference>
<keyword evidence="9" id="KW-1133">Transmembrane helix</keyword>
<dbReference type="Pfam" id="PF00069">
    <property type="entry name" value="Pkinase"/>
    <property type="match status" value="1"/>
</dbReference>
<comment type="catalytic activity">
    <reaction evidence="7">
        <text>L-threonyl-[protein] + ATP = O-phospho-L-threonyl-[protein] + ADP + H(+)</text>
        <dbReference type="Rhea" id="RHEA:46608"/>
        <dbReference type="Rhea" id="RHEA-COMP:11060"/>
        <dbReference type="Rhea" id="RHEA-COMP:11605"/>
        <dbReference type="ChEBI" id="CHEBI:15378"/>
        <dbReference type="ChEBI" id="CHEBI:30013"/>
        <dbReference type="ChEBI" id="CHEBI:30616"/>
        <dbReference type="ChEBI" id="CHEBI:61977"/>
        <dbReference type="ChEBI" id="CHEBI:456216"/>
        <dbReference type="EC" id="2.7.11.1"/>
    </reaction>
</comment>
<evidence type="ECO:0000256" key="8">
    <source>
        <dbReference type="ARBA" id="ARBA00048679"/>
    </source>
</evidence>
<dbReference type="PROSITE" id="PS50011">
    <property type="entry name" value="PROTEIN_KINASE_DOM"/>
    <property type="match status" value="1"/>
</dbReference>
<feature type="transmembrane region" description="Helical" evidence="9">
    <location>
        <begin position="306"/>
        <end position="323"/>
    </location>
</feature>
<keyword evidence="4" id="KW-0547">Nucleotide-binding</keyword>
<gene>
    <name evidence="11" type="ORF">I6N96_01320</name>
</gene>
<proteinExistence type="predicted"/>
<reference evidence="11 12" key="1">
    <citation type="submission" date="2020-12" db="EMBL/GenBank/DDBJ databases">
        <title>Vagococcus allomyrinae sp. nov. and Enterococcus lavae sp. nov., isolated from the larvae of Allomyrina dichotoma.</title>
        <authorList>
            <person name="Lee S.D."/>
        </authorList>
    </citation>
    <scope>NUCLEOTIDE SEQUENCE [LARGE SCALE GENOMIC DNA]</scope>
    <source>
        <strain evidence="11 12">BWM-S5</strain>
    </source>
</reference>
<dbReference type="Proteomes" id="UP000673375">
    <property type="component" value="Unassembled WGS sequence"/>
</dbReference>
<evidence type="ECO:0000256" key="6">
    <source>
        <dbReference type="ARBA" id="ARBA00022840"/>
    </source>
</evidence>
<feature type="domain" description="Protein kinase" evidence="10">
    <location>
        <begin position="1"/>
        <end position="264"/>
    </location>
</feature>
<evidence type="ECO:0000313" key="11">
    <source>
        <dbReference type="EMBL" id="MBP1044902.1"/>
    </source>
</evidence>
<comment type="caution">
    <text evidence="11">The sequence shown here is derived from an EMBL/GenBank/DDBJ whole genome shotgun (WGS) entry which is preliminary data.</text>
</comment>
<dbReference type="RefSeq" id="WP_209555696.1">
    <property type="nucleotide sequence ID" value="NZ_JAEDXU010000001.1"/>
</dbReference>
<dbReference type="EC" id="2.7.11.1" evidence="1"/>
<dbReference type="GO" id="GO:0004674">
    <property type="term" value="F:protein serine/threonine kinase activity"/>
    <property type="evidence" value="ECO:0007669"/>
    <property type="project" value="UniProtKB-KW"/>
</dbReference>
<evidence type="ECO:0000256" key="3">
    <source>
        <dbReference type="ARBA" id="ARBA00022679"/>
    </source>
</evidence>
<keyword evidence="12" id="KW-1185">Reference proteome</keyword>